<keyword evidence="1" id="KW-0560">Oxidoreductase</keyword>
<protein>
    <recommendedName>
        <fullName evidence="1">Polyprenal reductase</fullName>
        <ecNumber evidence="1">1.3.1.94</ecNumber>
    </recommendedName>
</protein>
<gene>
    <name evidence="3" type="ORF">E0Z10_g7314</name>
</gene>
<dbReference type="STRING" id="37992.A0A4Z0YPS8"/>
<dbReference type="PANTHER" id="PTHR14624:SF0">
    <property type="entry name" value="POLYPRENOL REDUCTASE"/>
    <property type="match status" value="1"/>
</dbReference>
<comment type="caution">
    <text evidence="3">The sequence shown here is derived from an EMBL/GenBank/DDBJ whole genome shotgun (WGS) entry which is preliminary data.</text>
</comment>
<dbReference type="GO" id="GO:0016095">
    <property type="term" value="P:polyprenol catabolic process"/>
    <property type="evidence" value="ECO:0007669"/>
    <property type="project" value="UniProtKB-UniRule"/>
</dbReference>
<feature type="transmembrane region" description="Helical" evidence="1">
    <location>
        <begin position="96"/>
        <end position="114"/>
    </location>
</feature>
<comment type="catalytic activity">
    <reaction evidence="1">
        <text>a di-trans,poly-cis-dolichal + NADP(+) = a di-trans,poly-cis-polyprenal + NADPH + H(+)</text>
        <dbReference type="Rhea" id="RHEA:80727"/>
        <dbReference type="Rhea" id="RHEA-COMP:19536"/>
        <dbReference type="Rhea" id="RHEA-COMP:19537"/>
        <dbReference type="ChEBI" id="CHEBI:15378"/>
        <dbReference type="ChEBI" id="CHEBI:57783"/>
        <dbReference type="ChEBI" id="CHEBI:58349"/>
        <dbReference type="ChEBI" id="CHEBI:231623"/>
        <dbReference type="ChEBI" id="CHEBI:231637"/>
        <dbReference type="EC" id="1.3.1.94"/>
    </reaction>
    <physiologicalReaction direction="right-to-left" evidence="1">
        <dbReference type="Rhea" id="RHEA:80729"/>
    </physiologicalReaction>
</comment>
<feature type="region of interest" description="Disordered" evidence="2">
    <location>
        <begin position="51"/>
        <end position="72"/>
    </location>
</feature>
<comment type="function">
    <text evidence="1">Plays a key role in early steps of protein N-linked glycosylation by being involved in the conversion of polyprenol into dolichol. Acts as a polyprenal reductase that mediates the reduction of polyprenal into dolichal in a NADP-dependent mechanism. Dolichols are required for the synthesis of dolichol-linked monosaccharides and the oligosaccharide precursor used for N-glycosylation.</text>
</comment>
<keyword evidence="1" id="KW-0472">Membrane</keyword>
<feature type="transmembrane region" description="Helical" evidence="1">
    <location>
        <begin position="134"/>
        <end position="152"/>
    </location>
</feature>
<accession>A0A4Z0YPS8</accession>
<dbReference type="InterPro" id="IPR039698">
    <property type="entry name" value="Dfg10/SRD5A3"/>
</dbReference>
<evidence type="ECO:0000313" key="3">
    <source>
        <dbReference type="EMBL" id="TGJ81441.1"/>
    </source>
</evidence>
<name>A0A4Z0YPS8_9PEZI</name>
<evidence type="ECO:0000256" key="2">
    <source>
        <dbReference type="SAM" id="MobiDB-lite"/>
    </source>
</evidence>
<dbReference type="PANTHER" id="PTHR14624">
    <property type="entry name" value="DFG10 PROTEIN"/>
    <property type="match status" value="1"/>
</dbReference>
<dbReference type="GO" id="GO:0160198">
    <property type="term" value="F:polyprenal reductase activity"/>
    <property type="evidence" value="ECO:0007669"/>
    <property type="project" value="UniProtKB-EC"/>
</dbReference>
<feature type="transmembrane region" description="Helical" evidence="1">
    <location>
        <begin position="173"/>
        <end position="193"/>
    </location>
</feature>
<dbReference type="GO" id="GO:0102389">
    <property type="term" value="F:polyprenol reductase activity"/>
    <property type="evidence" value="ECO:0007669"/>
    <property type="project" value="UniProtKB-UniRule"/>
</dbReference>
<evidence type="ECO:0000313" key="4">
    <source>
        <dbReference type="Proteomes" id="UP000297716"/>
    </source>
</evidence>
<dbReference type="OrthoDB" id="541710at2759"/>
<dbReference type="EMBL" id="SKBN01000168">
    <property type="protein sequence ID" value="TGJ81441.1"/>
    <property type="molecule type" value="Genomic_DNA"/>
</dbReference>
<reference evidence="3 4" key="1">
    <citation type="submission" date="2019-03" db="EMBL/GenBank/DDBJ databases">
        <title>Draft genome sequence of Xylaria hypoxylon DSM 108379, a ubiquitous saprotrophic-parasitic fungi on hardwood.</title>
        <authorList>
            <person name="Buettner E."/>
            <person name="Leonhardt S."/>
            <person name="Gebauer A.M."/>
            <person name="Liers C."/>
            <person name="Hofrichter M."/>
            <person name="Kellner H."/>
        </authorList>
    </citation>
    <scope>NUCLEOTIDE SEQUENCE [LARGE SCALE GENOMIC DNA]</scope>
    <source>
        <strain evidence="3 4">DSM 108379</strain>
    </source>
</reference>
<dbReference type="Proteomes" id="UP000297716">
    <property type="component" value="Unassembled WGS sequence"/>
</dbReference>
<proteinExistence type="inferred from homology"/>
<comment type="subcellular location">
    <subcellularLocation>
        <location evidence="1">Endoplasmic reticulum membrane</location>
    </subcellularLocation>
</comment>
<keyword evidence="1" id="KW-0256">Endoplasmic reticulum</keyword>
<evidence type="ECO:0000256" key="1">
    <source>
        <dbReference type="RuleBase" id="RU367081"/>
    </source>
</evidence>
<dbReference type="UniPathway" id="UPA00378"/>
<dbReference type="GO" id="GO:0006488">
    <property type="term" value="P:dolichol-linked oligosaccharide biosynthetic process"/>
    <property type="evidence" value="ECO:0007669"/>
    <property type="project" value="UniProtKB-UniRule"/>
</dbReference>
<dbReference type="AlphaFoldDB" id="A0A4Z0YPS8"/>
<sequence length="303" mass="33919">MAAMAYVCDFITGLSPAQICQVIYVLSAAAVLAVTAVPDTAHRLLTQYGARSSDNPSDLAASRSRKDTSRELDDSNTGLLFRLVSRLTSLGKVPHSWFIHFYILSLFCSVFWAVQFVTQGSVLELIVKNQLSKSISSMTLGQVILVWGLMGLQGARRLYEYLAVLRPSSSRMWIVHWLLGNVFYLCTSVSIWIEGSESIQCSGQHCLAIEFPFFKSIIASSVFLIAWFMQYRCHRHLAGLKKYSLPEDVVAAPEGQFYNQTLACAVLFVSINLGVTANGTKLWYEEKFGSKVQRKWKMIPVVF</sequence>
<comment type="similarity">
    <text evidence="1">Belongs to the steroid 5-alpha reductase family. Polyprenal reductase subfamily.</text>
</comment>
<dbReference type="GO" id="GO:0005789">
    <property type="term" value="C:endoplasmic reticulum membrane"/>
    <property type="evidence" value="ECO:0007669"/>
    <property type="project" value="UniProtKB-SubCell"/>
</dbReference>
<organism evidence="3 4">
    <name type="scientific">Xylaria hypoxylon</name>
    <dbReference type="NCBI Taxonomy" id="37992"/>
    <lineage>
        <taxon>Eukaryota</taxon>
        <taxon>Fungi</taxon>
        <taxon>Dikarya</taxon>
        <taxon>Ascomycota</taxon>
        <taxon>Pezizomycotina</taxon>
        <taxon>Sordariomycetes</taxon>
        <taxon>Xylariomycetidae</taxon>
        <taxon>Xylariales</taxon>
        <taxon>Xylariaceae</taxon>
        <taxon>Xylaria</taxon>
    </lineage>
</organism>
<dbReference type="GO" id="GO:0003865">
    <property type="term" value="F:3-oxo-5-alpha-steroid 4-dehydrogenase activity"/>
    <property type="evidence" value="ECO:0007669"/>
    <property type="project" value="TreeGrafter"/>
</dbReference>
<feature type="transmembrane region" description="Helical" evidence="1">
    <location>
        <begin position="213"/>
        <end position="231"/>
    </location>
</feature>
<keyword evidence="1" id="KW-0812">Transmembrane</keyword>
<dbReference type="EC" id="1.3.1.94" evidence="1"/>
<keyword evidence="4" id="KW-1185">Reference proteome</keyword>
<keyword evidence="1" id="KW-1133">Transmembrane helix</keyword>
<keyword evidence="1" id="KW-0521">NADP</keyword>
<comment type="pathway">
    <text evidence="1">Protein modification; protein glycosylation.</text>
</comment>